<gene>
    <name evidence="1" type="ORF">BDN72DRAFT_736789</name>
</gene>
<sequence>MKPDVTIYHGHPRVAGCDVFEAEVFVEFKYSQTADPFSDTAEGFIHTTDLGMETLGQITSYATAHQAAQFRTHIFSLLVFKQSARILRWDRSGVVVTERFSLSETNHMYDFIRR</sequence>
<protein>
    <submittedName>
        <fullName evidence="1">Uncharacterized protein</fullName>
    </submittedName>
</protein>
<name>A0ACD3AD42_9AGAR</name>
<accession>A0ACD3AD42</accession>
<evidence type="ECO:0000313" key="1">
    <source>
        <dbReference type="EMBL" id="TFK62767.1"/>
    </source>
</evidence>
<proteinExistence type="predicted"/>
<keyword evidence="2" id="KW-1185">Reference proteome</keyword>
<dbReference type="Proteomes" id="UP000308600">
    <property type="component" value="Unassembled WGS sequence"/>
</dbReference>
<feature type="non-terminal residue" evidence="1">
    <location>
        <position position="114"/>
    </location>
</feature>
<reference evidence="1 2" key="1">
    <citation type="journal article" date="2019" name="Nat. Ecol. Evol.">
        <title>Megaphylogeny resolves global patterns of mushroom evolution.</title>
        <authorList>
            <person name="Varga T."/>
            <person name="Krizsan K."/>
            <person name="Foldi C."/>
            <person name="Dima B."/>
            <person name="Sanchez-Garcia M."/>
            <person name="Sanchez-Ramirez S."/>
            <person name="Szollosi G.J."/>
            <person name="Szarkandi J.G."/>
            <person name="Papp V."/>
            <person name="Albert L."/>
            <person name="Andreopoulos W."/>
            <person name="Angelini C."/>
            <person name="Antonin V."/>
            <person name="Barry K.W."/>
            <person name="Bougher N.L."/>
            <person name="Buchanan P."/>
            <person name="Buyck B."/>
            <person name="Bense V."/>
            <person name="Catcheside P."/>
            <person name="Chovatia M."/>
            <person name="Cooper J."/>
            <person name="Damon W."/>
            <person name="Desjardin D."/>
            <person name="Finy P."/>
            <person name="Geml J."/>
            <person name="Haridas S."/>
            <person name="Hughes K."/>
            <person name="Justo A."/>
            <person name="Karasinski D."/>
            <person name="Kautmanova I."/>
            <person name="Kiss B."/>
            <person name="Kocsube S."/>
            <person name="Kotiranta H."/>
            <person name="LaButti K.M."/>
            <person name="Lechner B.E."/>
            <person name="Liimatainen K."/>
            <person name="Lipzen A."/>
            <person name="Lukacs Z."/>
            <person name="Mihaltcheva S."/>
            <person name="Morgado L.N."/>
            <person name="Niskanen T."/>
            <person name="Noordeloos M.E."/>
            <person name="Ohm R.A."/>
            <person name="Ortiz-Santana B."/>
            <person name="Ovrebo C."/>
            <person name="Racz N."/>
            <person name="Riley R."/>
            <person name="Savchenko A."/>
            <person name="Shiryaev A."/>
            <person name="Soop K."/>
            <person name="Spirin V."/>
            <person name="Szebenyi C."/>
            <person name="Tomsovsky M."/>
            <person name="Tulloss R.E."/>
            <person name="Uehling J."/>
            <person name="Grigoriev I.V."/>
            <person name="Vagvolgyi C."/>
            <person name="Papp T."/>
            <person name="Martin F.M."/>
            <person name="Miettinen O."/>
            <person name="Hibbett D.S."/>
            <person name="Nagy L.G."/>
        </authorList>
    </citation>
    <scope>NUCLEOTIDE SEQUENCE [LARGE SCALE GENOMIC DNA]</scope>
    <source>
        <strain evidence="1 2">NL-1719</strain>
    </source>
</reference>
<dbReference type="EMBL" id="ML208561">
    <property type="protein sequence ID" value="TFK62767.1"/>
    <property type="molecule type" value="Genomic_DNA"/>
</dbReference>
<organism evidence="1 2">
    <name type="scientific">Pluteus cervinus</name>
    <dbReference type="NCBI Taxonomy" id="181527"/>
    <lineage>
        <taxon>Eukaryota</taxon>
        <taxon>Fungi</taxon>
        <taxon>Dikarya</taxon>
        <taxon>Basidiomycota</taxon>
        <taxon>Agaricomycotina</taxon>
        <taxon>Agaricomycetes</taxon>
        <taxon>Agaricomycetidae</taxon>
        <taxon>Agaricales</taxon>
        <taxon>Pluteineae</taxon>
        <taxon>Pluteaceae</taxon>
        <taxon>Pluteus</taxon>
    </lineage>
</organism>
<evidence type="ECO:0000313" key="2">
    <source>
        <dbReference type="Proteomes" id="UP000308600"/>
    </source>
</evidence>